<evidence type="ECO:0000313" key="5">
    <source>
        <dbReference type="EMBL" id="KAJ4961061.1"/>
    </source>
</evidence>
<dbReference type="PROSITE" id="PS50280">
    <property type="entry name" value="SET"/>
    <property type="match status" value="1"/>
</dbReference>
<protein>
    <recommendedName>
        <fullName evidence="4">SET domain-containing protein</fullName>
    </recommendedName>
</protein>
<proteinExistence type="predicted"/>
<evidence type="ECO:0000313" key="6">
    <source>
        <dbReference type="Proteomes" id="UP001141806"/>
    </source>
</evidence>
<dbReference type="InterPro" id="IPR015353">
    <property type="entry name" value="Rubisco_LSMT_subst-bd"/>
</dbReference>
<dbReference type="Gene3D" id="3.90.1410.10">
    <property type="entry name" value="set domain protein methyltransferase, domain 1"/>
    <property type="match status" value="1"/>
</dbReference>
<evidence type="ECO:0000259" key="4">
    <source>
        <dbReference type="PROSITE" id="PS50280"/>
    </source>
</evidence>
<dbReference type="Proteomes" id="UP001141806">
    <property type="component" value="Unassembled WGS sequence"/>
</dbReference>
<dbReference type="GO" id="GO:0016279">
    <property type="term" value="F:protein-lysine N-methyltransferase activity"/>
    <property type="evidence" value="ECO:0007669"/>
    <property type="project" value="TreeGrafter"/>
</dbReference>
<dbReference type="Pfam" id="PF00856">
    <property type="entry name" value="SET"/>
    <property type="match status" value="1"/>
</dbReference>
<dbReference type="EMBL" id="JAMYWD010000009">
    <property type="protein sequence ID" value="KAJ4961061.1"/>
    <property type="molecule type" value="Genomic_DNA"/>
</dbReference>
<keyword evidence="2" id="KW-0808">Transferase</keyword>
<reference evidence="5" key="1">
    <citation type="journal article" date="2023" name="Plant J.">
        <title>The genome of the king protea, Protea cynaroides.</title>
        <authorList>
            <person name="Chang J."/>
            <person name="Duong T.A."/>
            <person name="Schoeman C."/>
            <person name="Ma X."/>
            <person name="Roodt D."/>
            <person name="Barker N."/>
            <person name="Li Z."/>
            <person name="Van de Peer Y."/>
            <person name="Mizrachi E."/>
        </authorList>
    </citation>
    <scope>NUCLEOTIDE SEQUENCE</scope>
    <source>
        <tissue evidence="5">Young leaves</tissue>
    </source>
</reference>
<evidence type="ECO:0000256" key="1">
    <source>
        <dbReference type="ARBA" id="ARBA00022603"/>
    </source>
</evidence>
<dbReference type="SUPFAM" id="SSF81822">
    <property type="entry name" value="RuBisCo LSMT C-terminal, substrate-binding domain"/>
    <property type="match status" value="1"/>
</dbReference>
<evidence type="ECO:0000256" key="3">
    <source>
        <dbReference type="ARBA" id="ARBA00022691"/>
    </source>
</evidence>
<dbReference type="CDD" id="cd10527">
    <property type="entry name" value="SET_LSMT"/>
    <property type="match status" value="1"/>
</dbReference>
<dbReference type="InterPro" id="IPR001214">
    <property type="entry name" value="SET_dom"/>
</dbReference>
<sequence length="471" mass="53062">MEGDPGSLESFLKWASTLGISDSTDQFQSQSQSPSCLGSSLLVSYFPDAGGRGLAAARELGKGELILRVPKSALITRERLIKDQKLAASVNRYSHLSSTQILIVCLLAEMGKGKYSWWYPYFMQFPRSYDTLASFTWFETQALQVDDAIWATEKAISKAELDRKEALPLMKDLELRPQLLTFSSWLWASATVSSRTMHIPWDDAGCLCPVGDLFNYAAPGEESLPSEVVESWGQSSSLQVCSSLNDVTTNKSGTDVFNIHSQRLTDAEYKDDVAAYCFYARKRYKKGEQVLLSYGTYTNLELLEYYGFILNGNPNDKAFIRLEADIHSSSSWPKDSLYIQQDGKPSFALLSALRLWAIPANQRRSLGHLAYSGSQLSVDNEIFIMRWMRNNCCAVLENFPTAVEEDVLRLHVIEKMQDNPTPNEIEQMLSTSGDEIGAFFDLLKESIELPLSKKARRSMSRWKLAVQWRLS</sequence>
<dbReference type="InterPro" id="IPR050600">
    <property type="entry name" value="SETD3_SETD6_MTase"/>
</dbReference>
<keyword evidence="1" id="KW-0489">Methyltransferase</keyword>
<dbReference type="GO" id="GO:0032259">
    <property type="term" value="P:methylation"/>
    <property type="evidence" value="ECO:0007669"/>
    <property type="project" value="UniProtKB-KW"/>
</dbReference>
<dbReference type="OrthoDB" id="441812at2759"/>
<dbReference type="PANTHER" id="PTHR13271:SF91">
    <property type="entry name" value="PROTEIN SET DOMAIN GROUP 40"/>
    <property type="match status" value="1"/>
</dbReference>
<evidence type="ECO:0000256" key="2">
    <source>
        <dbReference type="ARBA" id="ARBA00022679"/>
    </source>
</evidence>
<dbReference type="InterPro" id="IPR036464">
    <property type="entry name" value="Rubisco_LSMT_subst-bd_sf"/>
</dbReference>
<dbReference type="Pfam" id="PF09273">
    <property type="entry name" value="Rubis-subs-bind"/>
    <property type="match status" value="1"/>
</dbReference>
<accession>A0A9Q0H9G9</accession>
<keyword evidence="6" id="KW-1185">Reference proteome</keyword>
<dbReference type="AlphaFoldDB" id="A0A9Q0H9G9"/>
<dbReference type="PANTHER" id="PTHR13271">
    <property type="entry name" value="UNCHARACTERIZED PUTATIVE METHYLTRANSFERASE"/>
    <property type="match status" value="1"/>
</dbReference>
<organism evidence="5 6">
    <name type="scientific">Protea cynaroides</name>
    <dbReference type="NCBI Taxonomy" id="273540"/>
    <lineage>
        <taxon>Eukaryota</taxon>
        <taxon>Viridiplantae</taxon>
        <taxon>Streptophyta</taxon>
        <taxon>Embryophyta</taxon>
        <taxon>Tracheophyta</taxon>
        <taxon>Spermatophyta</taxon>
        <taxon>Magnoliopsida</taxon>
        <taxon>Proteales</taxon>
        <taxon>Proteaceae</taxon>
        <taxon>Protea</taxon>
    </lineage>
</organism>
<comment type="caution">
    <text evidence="5">The sequence shown here is derived from an EMBL/GenBank/DDBJ whole genome shotgun (WGS) entry which is preliminary data.</text>
</comment>
<feature type="domain" description="SET" evidence="4">
    <location>
        <begin position="39"/>
        <end position="295"/>
    </location>
</feature>
<dbReference type="InterPro" id="IPR046341">
    <property type="entry name" value="SET_dom_sf"/>
</dbReference>
<gene>
    <name evidence="5" type="ORF">NE237_020971</name>
</gene>
<dbReference type="FunFam" id="3.90.1410.10:FF:000012">
    <property type="entry name" value="Protein SET DOMAIN GROUP 40"/>
    <property type="match status" value="1"/>
</dbReference>
<name>A0A9Q0H9G9_9MAGN</name>
<keyword evidence="3" id="KW-0949">S-adenosyl-L-methionine</keyword>
<dbReference type="SUPFAM" id="SSF82199">
    <property type="entry name" value="SET domain"/>
    <property type="match status" value="1"/>
</dbReference>